<feature type="compositionally biased region" description="Polar residues" evidence="1">
    <location>
        <begin position="269"/>
        <end position="286"/>
    </location>
</feature>
<feature type="compositionally biased region" description="Low complexity" evidence="1">
    <location>
        <begin position="80"/>
        <end position="90"/>
    </location>
</feature>
<evidence type="ECO:0000313" key="3">
    <source>
        <dbReference type="Proteomes" id="UP001217417"/>
    </source>
</evidence>
<proteinExistence type="predicted"/>
<organism evidence="2 3">
    <name type="scientific">Lipomyces tetrasporus</name>
    <dbReference type="NCBI Taxonomy" id="54092"/>
    <lineage>
        <taxon>Eukaryota</taxon>
        <taxon>Fungi</taxon>
        <taxon>Dikarya</taxon>
        <taxon>Ascomycota</taxon>
        <taxon>Saccharomycotina</taxon>
        <taxon>Lipomycetes</taxon>
        <taxon>Lipomycetales</taxon>
        <taxon>Lipomycetaceae</taxon>
        <taxon>Lipomyces</taxon>
    </lineage>
</organism>
<comment type="caution">
    <text evidence="2">The sequence shown here is derived from an EMBL/GenBank/DDBJ whole genome shotgun (WGS) entry which is preliminary data.</text>
</comment>
<dbReference type="Proteomes" id="UP001217417">
    <property type="component" value="Unassembled WGS sequence"/>
</dbReference>
<sequence length="479" mass="52278">MPPIRTGERLLFPDECPIPNCSSGRLRSITRAGQHFATKRHRDLARKLKQSGDSQYHEVFLSWARNMNYISLLNELPSRSPLQPLSPNRSTTRKRNSLLSGKSLSSPQLKPPVTKKFQSSVSANAALSRTKSMGVAEETRITWLPPVVVNPVRASPISSSSIPSAEKQEPPAIRWATSTAHRRTLYESRLQASPESYYFYDFEMGPATILRGATYFWNDGVPTTMPPPALVPQSLIPPVDQDHVAPGYISAPSVSNSQSFLPVSHKRQSSSCPLHSTQNNDPSSDATVLEENCDEIEECLPPTSMGSKLLVADLAHTTSSADSESTEAAILSPSTIPDDHSMDSEHEPQLLNALVGESVTSNHGPVAAQQTVHSLSMTDISLYFHPLLTPHSSQSHGDWHSRVSGSSGSCATPYHSQLMSFTSPPSGQGGSFQSPRSTTPITHRRKEPTMYDSSVRPRSDIYQGNDNGGHGYGESELEN</sequence>
<name>A0AAD7QRC6_9ASCO</name>
<dbReference type="EMBL" id="JARPMG010000006">
    <property type="protein sequence ID" value="KAJ8100114.1"/>
    <property type="molecule type" value="Genomic_DNA"/>
</dbReference>
<reference evidence="2" key="1">
    <citation type="submission" date="2023-03" db="EMBL/GenBank/DDBJ databases">
        <title>Near-Complete genome sequence of Lipomyces tetrasporous NRRL Y-64009, an oleaginous yeast capable of growing on lignocellulosic hydrolysates.</title>
        <authorList>
            <consortium name="Lawrence Berkeley National Laboratory"/>
            <person name="Jagtap S.S."/>
            <person name="Liu J.-J."/>
            <person name="Walukiewicz H.E."/>
            <person name="Pangilinan J."/>
            <person name="Lipzen A."/>
            <person name="Ahrendt S."/>
            <person name="Koriabine M."/>
            <person name="Cobaugh K."/>
            <person name="Salamov A."/>
            <person name="Yoshinaga Y."/>
            <person name="Ng V."/>
            <person name="Daum C."/>
            <person name="Grigoriev I.V."/>
            <person name="Slininger P.J."/>
            <person name="Dien B.S."/>
            <person name="Jin Y.-S."/>
            <person name="Rao C.V."/>
        </authorList>
    </citation>
    <scope>NUCLEOTIDE SEQUENCE</scope>
    <source>
        <strain evidence="2">NRRL Y-64009</strain>
    </source>
</reference>
<protein>
    <submittedName>
        <fullName evidence="2">Uncharacterized protein</fullName>
    </submittedName>
</protein>
<feature type="compositionally biased region" description="Low complexity" evidence="1">
    <location>
        <begin position="420"/>
        <end position="437"/>
    </location>
</feature>
<feature type="region of interest" description="Disordered" evidence="1">
    <location>
        <begin position="416"/>
        <end position="479"/>
    </location>
</feature>
<keyword evidence="3" id="KW-1185">Reference proteome</keyword>
<feature type="region of interest" description="Disordered" evidence="1">
    <location>
        <begin position="80"/>
        <end position="117"/>
    </location>
</feature>
<gene>
    <name evidence="2" type="ORF">POJ06DRAFT_255449</name>
</gene>
<dbReference type="RefSeq" id="XP_056043564.1">
    <property type="nucleotide sequence ID" value="XM_056187896.1"/>
</dbReference>
<feature type="region of interest" description="Disordered" evidence="1">
    <location>
        <begin position="267"/>
        <end position="286"/>
    </location>
</feature>
<feature type="compositionally biased region" description="Polar residues" evidence="1">
    <location>
        <begin position="97"/>
        <end position="108"/>
    </location>
</feature>
<accession>A0AAD7QRC6</accession>
<dbReference type="AlphaFoldDB" id="A0AAD7QRC6"/>
<evidence type="ECO:0000256" key="1">
    <source>
        <dbReference type="SAM" id="MobiDB-lite"/>
    </source>
</evidence>
<evidence type="ECO:0000313" key="2">
    <source>
        <dbReference type="EMBL" id="KAJ8100114.1"/>
    </source>
</evidence>
<dbReference type="GeneID" id="80883062"/>